<evidence type="ECO:0000313" key="2">
    <source>
        <dbReference type="Proteomes" id="UP000190797"/>
    </source>
</evidence>
<protein>
    <submittedName>
        <fullName evidence="1">Uncharacterized protein</fullName>
    </submittedName>
</protein>
<dbReference type="AlphaFoldDB" id="A0A1V0A4H6"/>
<proteinExistence type="predicted"/>
<organism evidence="1 2">
    <name type="scientific">[Actinomadura] parvosata subsp. kistnae</name>
    <dbReference type="NCBI Taxonomy" id="1909395"/>
    <lineage>
        <taxon>Bacteria</taxon>
        <taxon>Bacillati</taxon>
        <taxon>Actinomycetota</taxon>
        <taxon>Actinomycetes</taxon>
        <taxon>Streptosporangiales</taxon>
        <taxon>Streptosporangiaceae</taxon>
        <taxon>Nonomuraea</taxon>
    </lineage>
</organism>
<dbReference type="RefSeq" id="WP_080041366.1">
    <property type="nucleotide sequence ID" value="NZ_CP017717.1"/>
</dbReference>
<gene>
    <name evidence="1" type="ORF">BKM31_29980</name>
</gene>
<accession>A0A1V0A4H6</accession>
<evidence type="ECO:0000313" key="1">
    <source>
        <dbReference type="EMBL" id="AQZ65110.1"/>
    </source>
</evidence>
<dbReference type="Proteomes" id="UP000190797">
    <property type="component" value="Chromosome"/>
</dbReference>
<dbReference type="KEGG" id="noa:BKM31_29980"/>
<dbReference type="STRING" id="1909395.BKM31_29980"/>
<reference evidence="2" key="1">
    <citation type="journal article" date="2017" name="Med. Chem. Commun.">
        <title>Nonomuraea sp. ATCC 55076 harbours the largest actinomycete chromosome to date and the kistamicin biosynthetic gene cluster.</title>
        <authorList>
            <person name="Nazari B."/>
            <person name="Forneris C.C."/>
            <person name="Gibson M.I."/>
            <person name="Moon K."/>
            <person name="Schramma K.R."/>
            <person name="Seyedsayamdost M.R."/>
        </authorList>
    </citation>
    <scope>NUCLEOTIDE SEQUENCE [LARGE SCALE GENOMIC DNA]</scope>
    <source>
        <strain evidence="2">ATCC 55076</strain>
    </source>
</reference>
<name>A0A1V0A4H6_9ACTN</name>
<keyword evidence="2" id="KW-1185">Reference proteome</keyword>
<dbReference type="EMBL" id="CP017717">
    <property type="protein sequence ID" value="AQZ65110.1"/>
    <property type="molecule type" value="Genomic_DNA"/>
</dbReference>
<sequence>MSTSPAAQSLLASTTSALGVPVVQGSLESFKSIAPKVNLQAFVDAVTNAVTTAYVKDKVKIESTFSTDLNSRTAIGSGSEDPATVLPQLQAQCQKMLDATK</sequence>